<keyword evidence="3" id="KW-1185">Reference proteome</keyword>
<evidence type="ECO:0000313" key="2">
    <source>
        <dbReference type="EMBL" id="KFB95398.1"/>
    </source>
</evidence>
<dbReference type="EMBL" id="JMTB01000160">
    <property type="protein sequence ID" value="KFB95176.1"/>
    <property type="molecule type" value="Genomic_DNA"/>
</dbReference>
<dbReference type="GO" id="GO:0003690">
    <property type="term" value="F:double-stranded DNA binding"/>
    <property type="evidence" value="ECO:0007669"/>
    <property type="project" value="InterPro"/>
</dbReference>
<dbReference type="SUPFAM" id="SSF161266">
    <property type="entry name" value="Gam-like"/>
    <property type="match status" value="1"/>
</dbReference>
<accession>A0A084ZCI2</accession>
<name>A0A084ZCI2_9ENTR</name>
<evidence type="ECO:0000313" key="3">
    <source>
        <dbReference type="Proteomes" id="UP000028630"/>
    </source>
</evidence>
<sequence>MKAPKKPRTKAAAAVAVPQSREDVINDIRKIGDISRVILRRETELNDQIATLTNDVAPGIEALKKELERLQTGVQTWC</sequence>
<dbReference type="Pfam" id="PF07352">
    <property type="entry name" value="Phage_Mu_Gam"/>
    <property type="match status" value="1"/>
</dbReference>
<dbReference type="InterPro" id="IPR009951">
    <property type="entry name" value="Host-nuc_inhib_Gam"/>
</dbReference>
<dbReference type="AlphaFoldDB" id="A0A084ZCI2"/>
<dbReference type="EMBL" id="JMTB01000158">
    <property type="protein sequence ID" value="KFB95398.1"/>
    <property type="molecule type" value="Genomic_DNA"/>
</dbReference>
<dbReference type="eggNOG" id="COG4396">
    <property type="taxonomic scope" value="Bacteria"/>
</dbReference>
<protein>
    <submittedName>
        <fullName evidence="1">Bacteriophage Mu Gam family protein</fullName>
    </submittedName>
</protein>
<dbReference type="RefSeq" id="WP_038163465.1">
    <property type="nucleotide sequence ID" value="NZ_JMTB01000158.1"/>
</dbReference>
<gene>
    <name evidence="2" type="ORF">GTGU_04700</name>
    <name evidence="1" type="ORF">GTGU_04706</name>
</gene>
<dbReference type="GO" id="GO:0042262">
    <property type="term" value="P:DNA protection"/>
    <property type="evidence" value="ECO:0007669"/>
    <property type="project" value="InterPro"/>
</dbReference>
<reference evidence="3" key="2">
    <citation type="submission" date="2014-05" db="EMBL/GenBank/DDBJ databases">
        <title>ATOL: Assembling a taxonomically balanced genome-scale reconstruction of the evolutionary history of the Enterobacteriaceae.</title>
        <authorList>
            <person name="Plunkett G. III"/>
            <person name="Neeno-Eckwall E.C."/>
            <person name="Glasner J.D."/>
            <person name="Perna N.T."/>
        </authorList>
    </citation>
    <scope>NUCLEOTIDE SEQUENCE [LARGE SCALE GENOMIC DNA]</scope>
    <source>
        <strain evidence="3">ATCC 49490</strain>
    </source>
</reference>
<dbReference type="Proteomes" id="UP000028630">
    <property type="component" value="Unassembled WGS sequence"/>
</dbReference>
<reference evidence="1" key="1">
    <citation type="submission" date="2014-05" db="EMBL/GenBank/DDBJ databases">
        <title>ATOL: Assembling a taxonomically balanced genome-scale reconstruction of the evolutionary history of the Enterobacteriaceae.</title>
        <authorList>
            <person name="Plunkett G.III."/>
            <person name="Neeno-Eckwall E.C."/>
            <person name="Glasner J.D."/>
            <person name="Perna N.T."/>
        </authorList>
    </citation>
    <scope>NUCLEOTIDE SEQUENCE [LARGE SCALE GENOMIC DNA]</scope>
    <source>
        <strain evidence="1">ATCC 49490</strain>
    </source>
</reference>
<organism evidence="1 3">
    <name type="scientific">Trabulsiella guamensis ATCC 49490</name>
    <dbReference type="NCBI Taxonomy" id="1005994"/>
    <lineage>
        <taxon>Bacteria</taxon>
        <taxon>Pseudomonadati</taxon>
        <taxon>Pseudomonadota</taxon>
        <taxon>Gammaproteobacteria</taxon>
        <taxon>Enterobacterales</taxon>
        <taxon>Enterobacteriaceae</taxon>
        <taxon>Trabulsiella</taxon>
    </lineage>
</organism>
<dbReference type="Gene3D" id="1.20.5.170">
    <property type="match status" value="1"/>
</dbReference>
<comment type="caution">
    <text evidence="1">The sequence shown here is derived from an EMBL/GenBank/DDBJ whole genome shotgun (WGS) entry which is preliminary data.</text>
</comment>
<evidence type="ECO:0000313" key="1">
    <source>
        <dbReference type="EMBL" id="KFB95176.1"/>
    </source>
</evidence>
<proteinExistence type="predicted"/>
<feature type="non-terminal residue" evidence="1">
    <location>
        <position position="78"/>
    </location>
</feature>